<accession>A0A0Q9WT40</accession>
<dbReference type="STRING" id="7244.A0A0Q9WT40"/>
<evidence type="ECO:0000313" key="2">
    <source>
        <dbReference type="EMBL" id="KRF83988.1"/>
    </source>
</evidence>
<dbReference type="InParanoid" id="A0A0Q9WT40"/>
<dbReference type="OrthoDB" id="10267305at2759"/>
<evidence type="ECO:0000256" key="1">
    <source>
        <dbReference type="SAM" id="MobiDB-lite"/>
    </source>
</evidence>
<keyword evidence="3" id="KW-1185">Reference proteome</keyword>
<sequence length="181" mass="19676">MLVLATKRAPSGCKWRVFHNRTLNNNPNSRHNTNNNNNNNHACGVGHLPPGAVPHTNHNNPNNALPFLAGTPGTYNRTTNRLNHGPLLTATHYNICKNQHNNNGLQPPLLSRRDQQQHQRGLSMYNPNLYGHGSQHALLAAAAAAAAAAGGHHVHHHHHGRHAAAWAWLQCGCSGRSGGRQ</sequence>
<evidence type="ECO:0000313" key="3">
    <source>
        <dbReference type="Proteomes" id="UP000008792"/>
    </source>
</evidence>
<dbReference type="AlphaFoldDB" id="A0A0Q9WT40"/>
<proteinExistence type="predicted"/>
<gene>
    <name evidence="2" type="primary">Dvir\GJ26471</name>
    <name evidence="2" type="ORF">Dvir_GJ26471</name>
</gene>
<name>A0A0Q9WT40_DROVI</name>
<dbReference type="Proteomes" id="UP000008792">
    <property type="component" value="Unassembled WGS sequence"/>
</dbReference>
<feature type="region of interest" description="Disordered" evidence="1">
    <location>
        <begin position="99"/>
        <end position="119"/>
    </location>
</feature>
<reference evidence="2 3" key="1">
    <citation type="journal article" date="2007" name="Nature">
        <title>Evolution of genes and genomes on the Drosophila phylogeny.</title>
        <authorList>
            <consortium name="Drosophila 12 Genomes Consortium"/>
            <person name="Clark A.G."/>
            <person name="Eisen M.B."/>
            <person name="Smith D.R."/>
            <person name="Bergman C.M."/>
            <person name="Oliver B."/>
            <person name="Markow T.A."/>
            <person name="Kaufman T.C."/>
            <person name="Kellis M."/>
            <person name="Gelbart W."/>
            <person name="Iyer V.N."/>
            <person name="Pollard D.A."/>
            <person name="Sackton T.B."/>
            <person name="Larracuente A.M."/>
            <person name="Singh N.D."/>
            <person name="Abad J.P."/>
            <person name="Abt D.N."/>
            <person name="Adryan B."/>
            <person name="Aguade M."/>
            <person name="Akashi H."/>
            <person name="Anderson W.W."/>
            <person name="Aquadro C.F."/>
            <person name="Ardell D.H."/>
            <person name="Arguello R."/>
            <person name="Artieri C.G."/>
            <person name="Barbash D.A."/>
            <person name="Barker D."/>
            <person name="Barsanti P."/>
            <person name="Batterham P."/>
            <person name="Batzoglou S."/>
            <person name="Begun D."/>
            <person name="Bhutkar A."/>
            <person name="Blanco E."/>
            <person name="Bosak S.A."/>
            <person name="Bradley R.K."/>
            <person name="Brand A.D."/>
            <person name="Brent M.R."/>
            <person name="Brooks A.N."/>
            <person name="Brown R.H."/>
            <person name="Butlin R.K."/>
            <person name="Caggese C."/>
            <person name="Calvi B.R."/>
            <person name="Bernardo de Carvalho A."/>
            <person name="Caspi A."/>
            <person name="Castrezana S."/>
            <person name="Celniker S.E."/>
            <person name="Chang J.L."/>
            <person name="Chapple C."/>
            <person name="Chatterji S."/>
            <person name="Chinwalla A."/>
            <person name="Civetta A."/>
            <person name="Clifton S.W."/>
            <person name="Comeron J.M."/>
            <person name="Costello J.C."/>
            <person name="Coyne J.A."/>
            <person name="Daub J."/>
            <person name="David R.G."/>
            <person name="Delcher A.L."/>
            <person name="Delehaunty K."/>
            <person name="Do C.B."/>
            <person name="Ebling H."/>
            <person name="Edwards K."/>
            <person name="Eickbush T."/>
            <person name="Evans J.D."/>
            <person name="Filipski A."/>
            <person name="Findeiss S."/>
            <person name="Freyhult E."/>
            <person name="Fulton L."/>
            <person name="Fulton R."/>
            <person name="Garcia A.C."/>
            <person name="Gardiner A."/>
            <person name="Garfield D.A."/>
            <person name="Garvin B.E."/>
            <person name="Gibson G."/>
            <person name="Gilbert D."/>
            <person name="Gnerre S."/>
            <person name="Godfrey J."/>
            <person name="Good R."/>
            <person name="Gotea V."/>
            <person name="Gravely B."/>
            <person name="Greenberg A.J."/>
            <person name="Griffiths-Jones S."/>
            <person name="Gross S."/>
            <person name="Guigo R."/>
            <person name="Gustafson E.A."/>
            <person name="Haerty W."/>
            <person name="Hahn M.W."/>
            <person name="Halligan D.L."/>
            <person name="Halpern A.L."/>
            <person name="Halter G.M."/>
            <person name="Han M.V."/>
            <person name="Heger A."/>
            <person name="Hillier L."/>
            <person name="Hinrichs A.S."/>
            <person name="Holmes I."/>
            <person name="Hoskins R.A."/>
            <person name="Hubisz M.J."/>
            <person name="Hultmark D."/>
            <person name="Huntley M.A."/>
            <person name="Jaffe D.B."/>
            <person name="Jagadeeshan S."/>
            <person name="Jeck W.R."/>
            <person name="Johnson J."/>
            <person name="Jones C.D."/>
            <person name="Jordan W.C."/>
            <person name="Karpen G.H."/>
            <person name="Kataoka E."/>
            <person name="Keightley P.D."/>
            <person name="Kheradpour P."/>
            <person name="Kirkness E.F."/>
            <person name="Koerich L.B."/>
            <person name="Kristiansen K."/>
            <person name="Kudrna D."/>
            <person name="Kulathinal R.J."/>
            <person name="Kumar S."/>
            <person name="Kwok R."/>
            <person name="Lander E."/>
            <person name="Langley C.H."/>
            <person name="Lapoint R."/>
            <person name="Lazzaro B.P."/>
            <person name="Lee S.J."/>
            <person name="Levesque L."/>
            <person name="Li R."/>
            <person name="Lin C.F."/>
            <person name="Lin M.F."/>
            <person name="Lindblad-Toh K."/>
            <person name="Llopart A."/>
            <person name="Long M."/>
            <person name="Low L."/>
            <person name="Lozovsky E."/>
            <person name="Lu J."/>
            <person name="Luo M."/>
            <person name="Machado C.A."/>
            <person name="Makalowski W."/>
            <person name="Marzo M."/>
            <person name="Matsuda M."/>
            <person name="Matzkin L."/>
            <person name="McAllister B."/>
            <person name="McBride C.S."/>
            <person name="McKernan B."/>
            <person name="McKernan K."/>
            <person name="Mendez-Lago M."/>
            <person name="Minx P."/>
            <person name="Mollenhauer M.U."/>
            <person name="Montooth K."/>
            <person name="Mount S.M."/>
            <person name="Mu X."/>
            <person name="Myers E."/>
            <person name="Negre B."/>
            <person name="Newfeld S."/>
            <person name="Nielsen R."/>
            <person name="Noor M.A."/>
            <person name="O'Grady P."/>
            <person name="Pachter L."/>
            <person name="Papaceit M."/>
            <person name="Parisi M.J."/>
            <person name="Parisi M."/>
            <person name="Parts L."/>
            <person name="Pedersen J.S."/>
            <person name="Pesole G."/>
            <person name="Phillippy A.M."/>
            <person name="Ponting C.P."/>
            <person name="Pop M."/>
            <person name="Porcelli D."/>
            <person name="Powell J.R."/>
            <person name="Prohaska S."/>
            <person name="Pruitt K."/>
            <person name="Puig M."/>
            <person name="Quesneville H."/>
            <person name="Ram K.R."/>
            <person name="Rand D."/>
            <person name="Rasmussen M.D."/>
            <person name="Reed L.K."/>
            <person name="Reenan R."/>
            <person name="Reily A."/>
            <person name="Remington K.A."/>
            <person name="Rieger T.T."/>
            <person name="Ritchie M.G."/>
            <person name="Robin C."/>
            <person name="Rogers Y.H."/>
            <person name="Rohde C."/>
            <person name="Rozas J."/>
            <person name="Rubenfield M.J."/>
            <person name="Ruiz A."/>
            <person name="Russo S."/>
            <person name="Salzberg S.L."/>
            <person name="Sanchez-Gracia A."/>
            <person name="Saranga D.J."/>
            <person name="Sato H."/>
            <person name="Schaeffer S.W."/>
            <person name="Schatz M.C."/>
            <person name="Schlenke T."/>
            <person name="Schwartz R."/>
            <person name="Segarra C."/>
            <person name="Singh R.S."/>
            <person name="Sirot L."/>
            <person name="Sirota M."/>
            <person name="Sisneros N.B."/>
            <person name="Smith C.D."/>
            <person name="Smith T.F."/>
            <person name="Spieth J."/>
            <person name="Stage D.E."/>
            <person name="Stark A."/>
            <person name="Stephan W."/>
            <person name="Strausberg R.L."/>
            <person name="Strempel S."/>
            <person name="Sturgill D."/>
            <person name="Sutton G."/>
            <person name="Sutton G.G."/>
            <person name="Tao W."/>
            <person name="Teichmann S."/>
            <person name="Tobari Y.N."/>
            <person name="Tomimura Y."/>
            <person name="Tsolas J.M."/>
            <person name="Valente V.L."/>
            <person name="Venter E."/>
            <person name="Venter J.C."/>
            <person name="Vicario S."/>
            <person name="Vieira F.G."/>
            <person name="Vilella A.J."/>
            <person name="Villasante A."/>
            <person name="Walenz B."/>
            <person name="Wang J."/>
            <person name="Wasserman M."/>
            <person name="Watts T."/>
            <person name="Wilson D."/>
            <person name="Wilson R.K."/>
            <person name="Wing R.A."/>
            <person name="Wolfner M.F."/>
            <person name="Wong A."/>
            <person name="Wong G.K."/>
            <person name="Wu C.I."/>
            <person name="Wu G."/>
            <person name="Yamamoto D."/>
            <person name="Yang H.P."/>
            <person name="Yang S.P."/>
            <person name="Yorke J.A."/>
            <person name="Yoshida K."/>
            <person name="Zdobnov E."/>
            <person name="Zhang P."/>
            <person name="Zhang Y."/>
            <person name="Zimin A.V."/>
            <person name="Baldwin J."/>
            <person name="Abdouelleil A."/>
            <person name="Abdulkadir J."/>
            <person name="Abebe A."/>
            <person name="Abera B."/>
            <person name="Abreu J."/>
            <person name="Acer S.C."/>
            <person name="Aftuck L."/>
            <person name="Alexander A."/>
            <person name="An P."/>
            <person name="Anderson E."/>
            <person name="Anderson S."/>
            <person name="Arachi H."/>
            <person name="Azer M."/>
            <person name="Bachantsang P."/>
            <person name="Barry A."/>
            <person name="Bayul T."/>
            <person name="Berlin A."/>
            <person name="Bessette D."/>
            <person name="Bloom T."/>
            <person name="Blye J."/>
            <person name="Boguslavskiy L."/>
            <person name="Bonnet C."/>
            <person name="Boukhgalter B."/>
            <person name="Bourzgui I."/>
            <person name="Brown A."/>
            <person name="Cahill P."/>
            <person name="Channer S."/>
            <person name="Cheshatsang Y."/>
            <person name="Chuda L."/>
            <person name="Citroen M."/>
            <person name="Collymore A."/>
            <person name="Cooke P."/>
            <person name="Costello M."/>
            <person name="D'Aco K."/>
            <person name="Daza R."/>
            <person name="De Haan G."/>
            <person name="DeGray S."/>
            <person name="DeMaso C."/>
            <person name="Dhargay N."/>
            <person name="Dooley K."/>
            <person name="Dooley E."/>
            <person name="Doricent M."/>
            <person name="Dorje P."/>
            <person name="Dorjee K."/>
            <person name="Dupes A."/>
            <person name="Elong R."/>
            <person name="Falk J."/>
            <person name="Farina A."/>
            <person name="Faro S."/>
            <person name="Ferguson D."/>
            <person name="Fisher S."/>
            <person name="Foley C.D."/>
            <person name="Franke A."/>
            <person name="Friedrich D."/>
            <person name="Gadbois L."/>
            <person name="Gearin G."/>
            <person name="Gearin C.R."/>
            <person name="Giannoukos G."/>
            <person name="Goode T."/>
            <person name="Graham J."/>
            <person name="Grandbois E."/>
            <person name="Grewal S."/>
            <person name="Gyaltsen K."/>
            <person name="Hafez N."/>
            <person name="Hagos B."/>
            <person name="Hall J."/>
            <person name="Henson C."/>
            <person name="Hollinger A."/>
            <person name="Honan T."/>
            <person name="Huard M.D."/>
            <person name="Hughes L."/>
            <person name="Hurhula B."/>
            <person name="Husby M.E."/>
            <person name="Kamat A."/>
            <person name="Kanga B."/>
            <person name="Kashin S."/>
            <person name="Khazanovich D."/>
            <person name="Kisner P."/>
            <person name="Lance K."/>
            <person name="Lara M."/>
            <person name="Lee W."/>
            <person name="Lennon N."/>
            <person name="Letendre F."/>
            <person name="LeVine R."/>
            <person name="Lipovsky A."/>
            <person name="Liu X."/>
            <person name="Liu J."/>
            <person name="Liu S."/>
            <person name="Lokyitsang T."/>
            <person name="Lokyitsang Y."/>
            <person name="Lubonja R."/>
            <person name="Lui A."/>
            <person name="MacDonald P."/>
            <person name="Magnisalis V."/>
            <person name="Maru K."/>
            <person name="Matthews C."/>
            <person name="McCusker W."/>
            <person name="McDonough S."/>
            <person name="Mehta T."/>
            <person name="Meldrim J."/>
            <person name="Meneus L."/>
            <person name="Mihai O."/>
            <person name="Mihalev A."/>
            <person name="Mihova T."/>
            <person name="Mittelman R."/>
            <person name="Mlenga V."/>
            <person name="Montmayeur A."/>
            <person name="Mulrain L."/>
            <person name="Navidi A."/>
            <person name="Naylor J."/>
            <person name="Negash T."/>
            <person name="Nguyen T."/>
            <person name="Nguyen N."/>
            <person name="Nicol R."/>
            <person name="Norbu C."/>
            <person name="Norbu N."/>
            <person name="Novod N."/>
            <person name="O'Neill B."/>
            <person name="Osman S."/>
            <person name="Markiewicz E."/>
            <person name="Oyono O.L."/>
            <person name="Patti C."/>
            <person name="Phunkhang P."/>
            <person name="Pierre F."/>
            <person name="Priest M."/>
            <person name="Raghuraman S."/>
            <person name="Rege F."/>
            <person name="Reyes R."/>
            <person name="Rise C."/>
            <person name="Rogov P."/>
            <person name="Ross K."/>
            <person name="Ryan E."/>
            <person name="Settipalli S."/>
            <person name="Shea T."/>
            <person name="Sherpa N."/>
            <person name="Shi L."/>
            <person name="Shih D."/>
            <person name="Sparrow T."/>
            <person name="Spaulding J."/>
            <person name="Stalker J."/>
            <person name="Stange-Thomann N."/>
            <person name="Stavropoulos S."/>
            <person name="Stone C."/>
            <person name="Strader C."/>
            <person name="Tesfaye S."/>
            <person name="Thomson T."/>
            <person name="Thoulutsang Y."/>
            <person name="Thoulutsang D."/>
            <person name="Topham K."/>
            <person name="Topping I."/>
            <person name="Tsamla T."/>
            <person name="Vassiliev H."/>
            <person name="Vo A."/>
            <person name="Wangchuk T."/>
            <person name="Wangdi T."/>
            <person name="Weiand M."/>
            <person name="Wilkinson J."/>
            <person name="Wilson A."/>
            <person name="Yadav S."/>
            <person name="Young G."/>
            <person name="Yu Q."/>
            <person name="Zembek L."/>
            <person name="Zhong D."/>
            <person name="Zimmer A."/>
            <person name="Zwirko Z."/>
            <person name="Jaffe D.B."/>
            <person name="Alvarez P."/>
            <person name="Brockman W."/>
            <person name="Butler J."/>
            <person name="Chin C."/>
            <person name="Gnerre S."/>
            <person name="Grabherr M."/>
            <person name="Kleber M."/>
            <person name="Mauceli E."/>
            <person name="MacCallum I."/>
        </authorList>
    </citation>
    <scope>NUCLEOTIDE SEQUENCE [LARGE SCALE GENOMIC DNA]</scope>
    <source>
        <strain evidence="3">Tucson 15010-1051.87</strain>
    </source>
</reference>
<dbReference type="EMBL" id="CH940647">
    <property type="protein sequence ID" value="KRF83988.1"/>
    <property type="molecule type" value="Genomic_DNA"/>
</dbReference>
<organism evidence="2 3">
    <name type="scientific">Drosophila virilis</name>
    <name type="common">Fruit fly</name>
    <dbReference type="NCBI Taxonomy" id="7244"/>
    <lineage>
        <taxon>Eukaryota</taxon>
        <taxon>Metazoa</taxon>
        <taxon>Ecdysozoa</taxon>
        <taxon>Arthropoda</taxon>
        <taxon>Hexapoda</taxon>
        <taxon>Insecta</taxon>
        <taxon>Pterygota</taxon>
        <taxon>Neoptera</taxon>
        <taxon>Endopterygota</taxon>
        <taxon>Diptera</taxon>
        <taxon>Brachycera</taxon>
        <taxon>Muscomorpha</taxon>
        <taxon>Ephydroidea</taxon>
        <taxon>Drosophilidae</taxon>
        <taxon>Drosophila</taxon>
    </lineage>
</organism>
<protein>
    <submittedName>
        <fullName evidence="2">Uncharacterized protein</fullName>
    </submittedName>
</protein>